<keyword evidence="6" id="KW-0539">Nucleus</keyword>
<dbReference type="InterPro" id="IPR036576">
    <property type="entry name" value="WRKY_dom_sf"/>
</dbReference>
<proteinExistence type="predicted"/>
<dbReference type="GO" id="GO:0003700">
    <property type="term" value="F:DNA-binding transcription factor activity"/>
    <property type="evidence" value="ECO:0007669"/>
    <property type="project" value="InterPro"/>
</dbReference>
<feature type="region of interest" description="Disordered" evidence="7">
    <location>
        <begin position="416"/>
        <end position="461"/>
    </location>
</feature>
<keyword evidence="4" id="KW-0238">DNA-binding</keyword>
<organism evidence="9 10">
    <name type="scientific">Miscanthus lutarioriparius</name>
    <dbReference type="NCBI Taxonomy" id="422564"/>
    <lineage>
        <taxon>Eukaryota</taxon>
        <taxon>Viridiplantae</taxon>
        <taxon>Streptophyta</taxon>
        <taxon>Embryophyta</taxon>
        <taxon>Tracheophyta</taxon>
        <taxon>Spermatophyta</taxon>
        <taxon>Magnoliopsida</taxon>
        <taxon>Liliopsida</taxon>
        <taxon>Poales</taxon>
        <taxon>Poaceae</taxon>
        <taxon>PACMAD clade</taxon>
        <taxon>Panicoideae</taxon>
        <taxon>Andropogonodae</taxon>
        <taxon>Andropogoneae</taxon>
        <taxon>Saccharinae</taxon>
        <taxon>Miscanthus</taxon>
    </lineage>
</organism>
<dbReference type="GO" id="GO:0005634">
    <property type="term" value="C:nucleus"/>
    <property type="evidence" value="ECO:0007669"/>
    <property type="project" value="UniProtKB-SubCell"/>
</dbReference>
<name>A0A811QYQ0_9POAL</name>
<comment type="caution">
    <text evidence="9">The sequence shown here is derived from an EMBL/GenBank/DDBJ whole genome shotgun (WGS) entry which is preliminary data.</text>
</comment>
<dbReference type="GO" id="GO:0009737">
    <property type="term" value="P:response to abscisic acid"/>
    <property type="evidence" value="ECO:0007669"/>
    <property type="project" value="UniProtKB-ARBA"/>
</dbReference>
<dbReference type="OrthoDB" id="1923003at2759"/>
<evidence type="ECO:0000256" key="5">
    <source>
        <dbReference type="ARBA" id="ARBA00023163"/>
    </source>
</evidence>
<dbReference type="InterPro" id="IPR044810">
    <property type="entry name" value="WRKY_plant"/>
</dbReference>
<gene>
    <name evidence="9" type="ORF">NCGR_LOCUS46705</name>
</gene>
<dbReference type="AlphaFoldDB" id="A0A811QYQ0"/>
<feature type="domain" description="WRKY" evidence="8">
    <location>
        <begin position="494"/>
        <end position="559"/>
    </location>
</feature>
<dbReference type="FunFam" id="2.20.25.80:FF:000006">
    <property type="entry name" value="WRKY transcription factor"/>
    <property type="match status" value="1"/>
</dbReference>
<sequence>MEGHVAMEWKDPNPGPESLMSFQTRAVRPDTIAGHSNEDVKAGFEKHGLSVAISSPQEEGRSLPLTPQFGQKTSPGSSLAERMQARTGFKVPKLNMPFSTAAGADNSVPGAPSPYLTIPPGLSPATLLESPVFVSNAMGQPSPTTGKLFMLGGTNDNDPIRFGGPPVGDGPDAFSFKPLDLKSSHYTAEAMKVMNDKICLRTNDRRNKILSLLSRLKLKTQPVQEANLLGQLNQQNHNVQTNMNSGGPRDSKLSRPASGAGAGNEHVSPPDYGQTAEEGDAREDYPAMAATAPADDGYSWRKYGQKQVKHSEYPRSYFKCTHPNCLVKKKVERSLEGHITEIIYKGAHNHPKPTPSRRPGVQQPVHPFGDAGVQADAVTTTWGHSRQTQRKSTTSRGVRVFRMAWTPRRRRPQFPVEYAPRGFGSPEGADVTSAATDEVDGDDRVTLGSMPQGGADAEGDELESKRRKLESYAIDLSTASRAVREPRVVIQTTSEVDILDDGYRWRKYGQKVVKGNPNPRSYYKCTHPGCTVRKHVERASHDLKSVITTYEGKHNHEVPAARNSGGHQSTAAAAAGAGGGPRRPEHPSSVHDCLMMRHLGGCGVPFGLPPPSRDPLAPMGNYPTYPFTALGGGGPTSLPSLPMPAGKLGAVEGLKLPVLATSSPLHQQHPLLRHRQAMQAAALVAAPMADVKVEGNVAGGVTAAPSSVYQQMMRSGLRLGHQM</sequence>
<feature type="region of interest" description="Disordered" evidence="7">
    <location>
        <begin position="550"/>
        <end position="588"/>
    </location>
</feature>
<dbReference type="FunFam" id="2.20.25.80:FF:000001">
    <property type="entry name" value="WRKY transcription factor 33"/>
    <property type="match status" value="1"/>
</dbReference>
<dbReference type="InterPro" id="IPR003657">
    <property type="entry name" value="WRKY_dom"/>
</dbReference>
<dbReference type="SUPFAM" id="SSF118290">
    <property type="entry name" value="WRKY DNA-binding domain"/>
    <property type="match status" value="2"/>
</dbReference>
<dbReference type="PANTHER" id="PTHR31221:SF298">
    <property type="entry name" value="OS04G0471700 PROTEIN"/>
    <property type="match status" value="1"/>
</dbReference>
<evidence type="ECO:0000256" key="3">
    <source>
        <dbReference type="ARBA" id="ARBA00023015"/>
    </source>
</evidence>
<evidence type="ECO:0000313" key="10">
    <source>
        <dbReference type="Proteomes" id="UP000604825"/>
    </source>
</evidence>
<evidence type="ECO:0000313" key="9">
    <source>
        <dbReference type="EMBL" id="CAD6263400.1"/>
    </source>
</evidence>
<dbReference type="Gene3D" id="2.20.25.80">
    <property type="entry name" value="WRKY domain"/>
    <property type="match status" value="2"/>
</dbReference>
<dbReference type="PANTHER" id="PTHR31221">
    <property type="entry name" value="WRKY TRANSCRIPTION FACTOR PROTEIN 1-RELATED"/>
    <property type="match status" value="1"/>
</dbReference>
<evidence type="ECO:0000256" key="1">
    <source>
        <dbReference type="ARBA" id="ARBA00004123"/>
    </source>
</evidence>
<keyword evidence="5" id="KW-0804">Transcription</keyword>
<dbReference type="GO" id="GO:0043565">
    <property type="term" value="F:sequence-specific DNA binding"/>
    <property type="evidence" value="ECO:0007669"/>
    <property type="project" value="InterPro"/>
</dbReference>
<feature type="compositionally biased region" description="Polar residues" evidence="7">
    <location>
        <begin position="68"/>
        <end position="77"/>
    </location>
</feature>
<comment type="subcellular location">
    <subcellularLocation>
        <location evidence="1">Nucleus</location>
    </subcellularLocation>
</comment>
<evidence type="ECO:0000256" key="7">
    <source>
        <dbReference type="SAM" id="MobiDB-lite"/>
    </source>
</evidence>
<evidence type="ECO:0000259" key="8">
    <source>
        <dbReference type="PROSITE" id="PS50811"/>
    </source>
</evidence>
<dbReference type="EMBL" id="CAJGYO010000012">
    <property type="protein sequence ID" value="CAD6263400.1"/>
    <property type="molecule type" value="Genomic_DNA"/>
</dbReference>
<dbReference type="Proteomes" id="UP000604825">
    <property type="component" value="Unassembled WGS sequence"/>
</dbReference>
<dbReference type="SMART" id="SM00774">
    <property type="entry name" value="WRKY"/>
    <property type="match status" value="2"/>
</dbReference>
<evidence type="ECO:0000256" key="4">
    <source>
        <dbReference type="ARBA" id="ARBA00023125"/>
    </source>
</evidence>
<dbReference type="Pfam" id="PF03106">
    <property type="entry name" value="WRKY"/>
    <property type="match status" value="2"/>
</dbReference>
<feature type="domain" description="WRKY" evidence="8">
    <location>
        <begin position="289"/>
        <end position="353"/>
    </location>
</feature>
<keyword evidence="2" id="KW-0677">Repeat</keyword>
<feature type="region of interest" description="Disordered" evidence="7">
    <location>
        <begin position="55"/>
        <end position="78"/>
    </location>
</feature>
<accession>A0A811QYQ0</accession>
<keyword evidence="10" id="KW-1185">Reference proteome</keyword>
<dbReference type="PROSITE" id="PS50811">
    <property type="entry name" value="WRKY"/>
    <property type="match status" value="2"/>
</dbReference>
<reference evidence="9" key="1">
    <citation type="submission" date="2020-10" db="EMBL/GenBank/DDBJ databases">
        <authorList>
            <person name="Han B."/>
            <person name="Lu T."/>
            <person name="Zhao Q."/>
            <person name="Huang X."/>
            <person name="Zhao Y."/>
        </authorList>
    </citation>
    <scope>NUCLEOTIDE SEQUENCE</scope>
</reference>
<evidence type="ECO:0000256" key="6">
    <source>
        <dbReference type="ARBA" id="ARBA00023242"/>
    </source>
</evidence>
<protein>
    <recommendedName>
        <fullName evidence="8">WRKY domain-containing protein</fullName>
    </recommendedName>
</protein>
<evidence type="ECO:0000256" key="2">
    <source>
        <dbReference type="ARBA" id="ARBA00022737"/>
    </source>
</evidence>
<feature type="region of interest" description="Disordered" evidence="7">
    <location>
        <begin position="229"/>
        <end position="284"/>
    </location>
</feature>
<keyword evidence="3" id="KW-0805">Transcription regulation</keyword>